<evidence type="ECO:0000313" key="1">
    <source>
        <dbReference type="EMBL" id="KAG2085472.1"/>
    </source>
</evidence>
<protein>
    <submittedName>
        <fullName evidence="1">Uncharacterized protein</fullName>
    </submittedName>
</protein>
<evidence type="ECO:0000313" key="2">
    <source>
        <dbReference type="Proteomes" id="UP000823399"/>
    </source>
</evidence>
<comment type="caution">
    <text evidence="1">The sequence shown here is derived from an EMBL/GenBank/DDBJ whole genome shotgun (WGS) entry which is preliminary data.</text>
</comment>
<dbReference type="OrthoDB" id="2681818at2759"/>
<proteinExistence type="predicted"/>
<keyword evidence="2" id="KW-1185">Reference proteome</keyword>
<dbReference type="EMBL" id="JABBWM010000171">
    <property type="protein sequence ID" value="KAG2085472.1"/>
    <property type="molecule type" value="Genomic_DNA"/>
</dbReference>
<dbReference type="GeneID" id="64696857"/>
<sequence length="428" mass="47992">MSNLSDVQLAALKAAQDILDNAGLSPLDLNTDLPSSHDVSPAASSVSVQQPVIPSPEVMAACYCPQPARLFTIDEIAQGCNKVNHETSVDAIIEHPLGVIVEYPQTGSAPGHAVAHIFHINPDPKSFIHPKSNLQYSLGDYHNGRQNAWCFLLKDPFGKSVLCSKLRTSCKGLKLCSARTDDCLPHDYVDRHSFNTTSPLSYSNSPQTEAQKEVFLKTLNFFCAVKDKGYSLSFESNPDDSTNELLMYHTSESADSDSDSESEFDVDALSSRRKWKRKMCKGNLVMHIDRFNQPFIQCKYFSMPTQHAHLVLRNLQEFDIPYLQALLENNQQCIFQFEEIARAHGYGPLAPCTFMASPVEQKQLCFKCFSSLLLRLEWKLADATPHWLVLDSGFMQELRCVLGWSPTIDFDPHLEDLHPSLGNLDHVR</sequence>
<accession>A0A9P7JL04</accession>
<dbReference type="RefSeq" id="XP_041284678.1">
    <property type="nucleotide sequence ID" value="XM_041434598.1"/>
</dbReference>
<name>A0A9P7JL04_9AGAM</name>
<reference evidence="1" key="1">
    <citation type="journal article" date="2020" name="New Phytol.">
        <title>Comparative genomics reveals dynamic genome evolution in host specialist ectomycorrhizal fungi.</title>
        <authorList>
            <person name="Lofgren L.A."/>
            <person name="Nguyen N.H."/>
            <person name="Vilgalys R."/>
            <person name="Ruytinx J."/>
            <person name="Liao H.L."/>
            <person name="Branco S."/>
            <person name="Kuo A."/>
            <person name="LaButti K."/>
            <person name="Lipzen A."/>
            <person name="Andreopoulos W."/>
            <person name="Pangilinan J."/>
            <person name="Riley R."/>
            <person name="Hundley H."/>
            <person name="Na H."/>
            <person name="Barry K."/>
            <person name="Grigoriev I.V."/>
            <person name="Stajich J.E."/>
            <person name="Kennedy P.G."/>
        </authorList>
    </citation>
    <scope>NUCLEOTIDE SEQUENCE</scope>
    <source>
        <strain evidence="1">FC423</strain>
    </source>
</reference>
<gene>
    <name evidence="1" type="ORF">F5147DRAFT_659502</name>
</gene>
<dbReference type="Proteomes" id="UP000823399">
    <property type="component" value="Unassembled WGS sequence"/>
</dbReference>
<organism evidence="1 2">
    <name type="scientific">Suillus discolor</name>
    <dbReference type="NCBI Taxonomy" id="1912936"/>
    <lineage>
        <taxon>Eukaryota</taxon>
        <taxon>Fungi</taxon>
        <taxon>Dikarya</taxon>
        <taxon>Basidiomycota</taxon>
        <taxon>Agaricomycotina</taxon>
        <taxon>Agaricomycetes</taxon>
        <taxon>Agaricomycetidae</taxon>
        <taxon>Boletales</taxon>
        <taxon>Suillineae</taxon>
        <taxon>Suillaceae</taxon>
        <taxon>Suillus</taxon>
    </lineage>
</organism>
<dbReference type="AlphaFoldDB" id="A0A9P7JL04"/>